<evidence type="ECO:0000313" key="1">
    <source>
        <dbReference type="EMBL" id="KAH6607002.1"/>
    </source>
</evidence>
<keyword evidence="2" id="KW-1185">Reference proteome</keyword>
<gene>
    <name evidence="1" type="ORF">Trco_006155</name>
</gene>
<dbReference type="AlphaFoldDB" id="A0A9P8QR61"/>
<name>A0A9P8QR61_9HYPO</name>
<evidence type="ECO:0000313" key="2">
    <source>
        <dbReference type="Proteomes" id="UP000827724"/>
    </source>
</evidence>
<dbReference type="Proteomes" id="UP000827724">
    <property type="component" value="Unassembled WGS sequence"/>
</dbReference>
<organism evidence="1 2">
    <name type="scientific">Trichoderma cornu-damae</name>
    <dbReference type="NCBI Taxonomy" id="654480"/>
    <lineage>
        <taxon>Eukaryota</taxon>
        <taxon>Fungi</taxon>
        <taxon>Dikarya</taxon>
        <taxon>Ascomycota</taxon>
        <taxon>Pezizomycotina</taxon>
        <taxon>Sordariomycetes</taxon>
        <taxon>Hypocreomycetidae</taxon>
        <taxon>Hypocreales</taxon>
        <taxon>Hypocreaceae</taxon>
        <taxon>Trichoderma</taxon>
    </lineage>
</organism>
<sequence>MVSWFDKLQPLKPPAAARCLSCISSRSSLSTEYLTRLSVPRTPYMAQNYPKDVPLAPGVKLPTLPVAPEGLVYCKLPNLRDD</sequence>
<proteinExistence type="predicted"/>
<dbReference type="EMBL" id="JAIWOZ010000004">
    <property type="protein sequence ID" value="KAH6607002.1"/>
    <property type="molecule type" value="Genomic_DNA"/>
</dbReference>
<reference evidence="1" key="1">
    <citation type="submission" date="2021-08" db="EMBL/GenBank/DDBJ databases">
        <title>Chromosome-Level Trichoderma cornu-damae using Hi-C Data.</title>
        <authorList>
            <person name="Kim C.S."/>
        </authorList>
    </citation>
    <scope>NUCLEOTIDE SEQUENCE</scope>
    <source>
        <strain evidence="1">KA19-0412C</strain>
    </source>
</reference>
<accession>A0A9P8QR61</accession>
<comment type="caution">
    <text evidence="1">The sequence shown here is derived from an EMBL/GenBank/DDBJ whole genome shotgun (WGS) entry which is preliminary data.</text>
</comment>
<protein>
    <submittedName>
        <fullName evidence="1">Uncharacterized protein</fullName>
    </submittedName>
</protein>